<comment type="subcellular location">
    <subcellularLocation>
        <location evidence="2">Cell membrane</location>
        <topology evidence="2">Multi-pass membrane protein</topology>
    </subcellularLocation>
</comment>
<feature type="domain" description="HAMP" evidence="17">
    <location>
        <begin position="241"/>
        <end position="293"/>
    </location>
</feature>
<feature type="transmembrane region" description="Helical" evidence="15">
    <location>
        <begin position="220"/>
        <end position="239"/>
    </location>
</feature>
<dbReference type="InterPro" id="IPR003594">
    <property type="entry name" value="HATPase_dom"/>
</dbReference>
<sequence length="528" mass="61105">MKANKRKRSSLFTMLIWHYIFFSLTVAFVLGSLYSIAYMKADEIFKYPQVDDLITHKQAVLEGDYSQVTVEKFLGKGGYIEILNQNLKTVYQSDKSKPMGVYTQGEIDCIPTYMGNDYVLIDEYVTTSGKQKLLMTYESAYDEDSKGYVLLDEDLNVITSSKPQSKTKYTERELEYLTGTFSSEYDVWKHPYQDGHTLLIFSPSIRDEDIDRYYTIIRGVNYIFIIFYILMVILFVYWLNRKVKKPLNLLNTAIGSFSNGQKEVIIDYQGPNEFVEICENFNEMSIQLSESEARRQELEQEKQKMLADISHDLKTPITVIQGYSKAICDGLVKEEQLEQYLTTIYHKATGLTQLINNFYEYSKLEHPEFKLNLEKWDVCEYMRAYLAEKYDEVELSGFMLDIDIPDEPLMCEIDPLQLRRVFENIMVNAMKHNPIGTTLYVTIKKQDKDIQIILADDGIGIPTHLVSTLFEPFIVGDDSRNNKQGSGLGLAISKRIIEAHNGSIQLATKPTVPYHTEFRIQMPYLKKP</sequence>
<keyword evidence="6" id="KW-0808">Transferase</keyword>
<dbReference type="GO" id="GO:0000155">
    <property type="term" value="F:phosphorelay sensor kinase activity"/>
    <property type="evidence" value="ECO:0007669"/>
    <property type="project" value="InterPro"/>
</dbReference>
<dbReference type="CDD" id="cd00082">
    <property type="entry name" value="HisKA"/>
    <property type="match status" value="1"/>
</dbReference>
<keyword evidence="7 15" id="KW-0812">Transmembrane</keyword>
<comment type="caution">
    <text evidence="18">The sequence shown here is derived from an EMBL/GenBank/DDBJ whole genome shotgun (WGS) entry which is preliminary data.</text>
</comment>
<evidence type="ECO:0000256" key="12">
    <source>
        <dbReference type="ARBA" id="ARBA00023012"/>
    </source>
</evidence>
<dbReference type="Gene3D" id="3.30.565.10">
    <property type="entry name" value="Histidine kinase-like ATPase, C-terminal domain"/>
    <property type="match status" value="1"/>
</dbReference>
<keyword evidence="10" id="KW-0067">ATP-binding</keyword>
<evidence type="ECO:0000256" key="5">
    <source>
        <dbReference type="ARBA" id="ARBA00022553"/>
    </source>
</evidence>
<dbReference type="SUPFAM" id="SSF55874">
    <property type="entry name" value="ATPase domain of HSP90 chaperone/DNA topoisomerase II/histidine kinase"/>
    <property type="match status" value="1"/>
</dbReference>
<dbReference type="InterPro" id="IPR003660">
    <property type="entry name" value="HAMP_dom"/>
</dbReference>
<dbReference type="InterPro" id="IPR036097">
    <property type="entry name" value="HisK_dim/P_sf"/>
</dbReference>
<evidence type="ECO:0000256" key="13">
    <source>
        <dbReference type="ARBA" id="ARBA00023136"/>
    </source>
</evidence>
<gene>
    <name evidence="18" type="ORF">PBV87_21705</name>
</gene>
<evidence type="ECO:0000256" key="7">
    <source>
        <dbReference type="ARBA" id="ARBA00022692"/>
    </source>
</evidence>
<dbReference type="PROSITE" id="PS50885">
    <property type="entry name" value="HAMP"/>
    <property type="match status" value="1"/>
</dbReference>
<evidence type="ECO:0000256" key="4">
    <source>
        <dbReference type="ARBA" id="ARBA00022475"/>
    </source>
</evidence>
<dbReference type="CDD" id="cd06225">
    <property type="entry name" value="HAMP"/>
    <property type="match status" value="1"/>
</dbReference>
<feature type="domain" description="Histidine kinase" evidence="16">
    <location>
        <begin position="308"/>
        <end position="526"/>
    </location>
</feature>
<evidence type="ECO:0000256" key="14">
    <source>
        <dbReference type="SAM" id="Coils"/>
    </source>
</evidence>
<dbReference type="PRINTS" id="PR00344">
    <property type="entry name" value="BCTRLSENSOR"/>
</dbReference>
<keyword evidence="9 18" id="KW-0418">Kinase</keyword>
<proteinExistence type="predicted"/>
<dbReference type="Proteomes" id="UP001169242">
    <property type="component" value="Unassembled WGS sequence"/>
</dbReference>
<dbReference type="GO" id="GO:0005524">
    <property type="term" value="F:ATP binding"/>
    <property type="evidence" value="ECO:0007669"/>
    <property type="project" value="UniProtKB-KW"/>
</dbReference>
<dbReference type="SMART" id="SM00304">
    <property type="entry name" value="HAMP"/>
    <property type="match status" value="1"/>
</dbReference>
<evidence type="ECO:0000259" key="17">
    <source>
        <dbReference type="PROSITE" id="PS50885"/>
    </source>
</evidence>
<dbReference type="SUPFAM" id="SSF47384">
    <property type="entry name" value="Homodimeric domain of signal transducing histidine kinase"/>
    <property type="match status" value="1"/>
</dbReference>
<evidence type="ECO:0000259" key="16">
    <source>
        <dbReference type="PROSITE" id="PS50109"/>
    </source>
</evidence>
<evidence type="ECO:0000256" key="15">
    <source>
        <dbReference type="SAM" id="Phobius"/>
    </source>
</evidence>
<dbReference type="Gene3D" id="6.10.340.10">
    <property type="match status" value="1"/>
</dbReference>
<feature type="transmembrane region" description="Helical" evidence="15">
    <location>
        <begin position="16"/>
        <end position="37"/>
    </location>
</feature>
<keyword evidence="8" id="KW-0547">Nucleotide-binding</keyword>
<evidence type="ECO:0000256" key="2">
    <source>
        <dbReference type="ARBA" id="ARBA00004651"/>
    </source>
</evidence>
<evidence type="ECO:0000256" key="6">
    <source>
        <dbReference type="ARBA" id="ARBA00022679"/>
    </source>
</evidence>
<feature type="coiled-coil region" evidence="14">
    <location>
        <begin position="281"/>
        <end position="308"/>
    </location>
</feature>
<keyword evidence="12" id="KW-0902">Two-component regulatory system</keyword>
<keyword evidence="13 15" id="KW-0472">Membrane</keyword>
<dbReference type="SMART" id="SM00387">
    <property type="entry name" value="HATPase_c"/>
    <property type="match status" value="1"/>
</dbReference>
<dbReference type="InterPro" id="IPR036890">
    <property type="entry name" value="HATPase_C_sf"/>
</dbReference>
<dbReference type="InterPro" id="IPR003661">
    <property type="entry name" value="HisK_dim/P_dom"/>
</dbReference>
<evidence type="ECO:0000256" key="10">
    <source>
        <dbReference type="ARBA" id="ARBA00022840"/>
    </source>
</evidence>
<dbReference type="InterPro" id="IPR005467">
    <property type="entry name" value="His_kinase_dom"/>
</dbReference>
<dbReference type="CDD" id="cd00075">
    <property type="entry name" value="HATPase"/>
    <property type="match status" value="1"/>
</dbReference>
<evidence type="ECO:0000256" key="1">
    <source>
        <dbReference type="ARBA" id="ARBA00000085"/>
    </source>
</evidence>
<protein>
    <recommendedName>
        <fullName evidence="3">histidine kinase</fullName>
        <ecNumber evidence="3">2.7.13.3</ecNumber>
    </recommendedName>
</protein>
<comment type="catalytic activity">
    <reaction evidence="1">
        <text>ATP + protein L-histidine = ADP + protein N-phospho-L-histidine.</text>
        <dbReference type="EC" id="2.7.13.3"/>
    </reaction>
</comment>
<evidence type="ECO:0000313" key="19">
    <source>
        <dbReference type="Proteomes" id="UP001169242"/>
    </source>
</evidence>
<name>A0AA42DS74_9FIRM</name>
<dbReference type="AlphaFoldDB" id="A0AA42DS74"/>
<dbReference type="EMBL" id="JAQIFT010000069">
    <property type="protein sequence ID" value="MDA3734095.1"/>
    <property type="molecule type" value="Genomic_DNA"/>
</dbReference>
<keyword evidence="5" id="KW-0597">Phosphoprotein</keyword>
<reference evidence="18" key="1">
    <citation type="journal article" date="2023" name="Int. J. Syst. Evol. Microbiol.">
        <title>&lt;i&gt;Holtiella tumoricola&lt;/i&gt; gen. nov. sp. nov., isolated from a human clinical sample.</title>
        <authorList>
            <person name="Allen-Vercoe E."/>
            <person name="Daigneault M.C."/>
            <person name="Vancuren S.J."/>
            <person name="Cochrane K."/>
            <person name="O'Neal L.L."/>
            <person name="Sankaranarayanan K."/>
            <person name="Lawson P.A."/>
        </authorList>
    </citation>
    <scope>NUCLEOTIDE SEQUENCE</scope>
    <source>
        <strain evidence="18">CC70A</strain>
    </source>
</reference>
<dbReference type="GO" id="GO:0005886">
    <property type="term" value="C:plasma membrane"/>
    <property type="evidence" value="ECO:0007669"/>
    <property type="project" value="UniProtKB-SubCell"/>
</dbReference>
<dbReference type="InterPro" id="IPR050398">
    <property type="entry name" value="HssS/ArlS-like"/>
</dbReference>
<keyword evidence="11 15" id="KW-1133">Transmembrane helix</keyword>
<dbReference type="Gene3D" id="1.10.287.130">
    <property type="match status" value="1"/>
</dbReference>
<keyword evidence="19" id="KW-1185">Reference proteome</keyword>
<dbReference type="PANTHER" id="PTHR45528:SF1">
    <property type="entry name" value="SENSOR HISTIDINE KINASE CPXA"/>
    <property type="match status" value="1"/>
</dbReference>
<dbReference type="PANTHER" id="PTHR45528">
    <property type="entry name" value="SENSOR HISTIDINE KINASE CPXA"/>
    <property type="match status" value="1"/>
</dbReference>
<dbReference type="SMART" id="SM00388">
    <property type="entry name" value="HisKA"/>
    <property type="match status" value="1"/>
</dbReference>
<accession>A0AA42DS74</accession>
<dbReference type="RefSeq" id="WP_053985716.1">
    <property type="nucleotide sequence ID" value="NZ_JAQIFT010000069.1"/>
</dbReference>
<evidence type="ECO:0000256" key="11">
    <source>
        <dbReference type="ARBA" id="ARBA00022989"/>
    </source>
</evidence>
<dbReference type="InterPro" id="IPR004358">
    <property type="entry name" value="Sig_transdc_His_kin-like_C"/>
</dbReference>
<dbReference type="Pfam" id="PF02518">
    <property type="entry name" value="HATPase_c"/>
    <property type="match status" value="1"/>
</dbReference>
<keyword evidence="14" id="KW-0175">Coiled coil</keyword>
<organism evidence="18 19">
    <name type="scientific">Holtiella tumoricola</name>
    <dbReference type="NCBI Taxonomy" id="3018743"/>
    <lineage>
        <taxon>Bacteria</taxon>
        <taxon>Bacillati</taxon>
        <taxon>Bacillota</taxon>
        <taxon>Clostridia</taxon>
        <taxon>Lachnospirales</taxon>
        <taxon>Cellulosilyticaceae</taxon>
        <taxon>Holtiella</taxon>
    </lineage>
</organism>
<evidence type="ECO:0000256" key="9">
    <source>
        <dbReference type="ARBA" id="ARBA00022777"/>
    </source>
</evidence>
<dbReference type="PROSITE" id="PS50109">
    <property type="entry name" value="HIS_KIN"/>
    <property type="match status" value="1"/>
</dbReference>
<dbReference type="Pfam" id="PF00512">
    <property type="entry name" value="HisKA"/>
    <property type="match status" value="1"/>
</dbReference>
<evidence type="ECO:0000313" key="18">
    <source>
        <dbReference type="EMBL" id="MDA3734095.1"/>
    </source>
</evidence>
<evidence type="ECO:0000256" key="8">
    <source>
        <dbReference type="ARBA" id="ARBA00022741"/>
    </source>
</evidence>
<evidence type="ECO:0000256" key="3">
    <source>
        <dbReference type="ARBA" id="ARBA00012438"/>
    </source>
</evidence>
<keyword evidence="4" id="KW-1003">Cell membrane</keyword>
<dbReference type="EC" id="2.7.13.3" evidence="3"/>